<organism evidence="1 2">
    <name type="scientific">Phocaeicola massiliensis B84634 = Timone 84634 = DSM 17679 = JCM 13223</name>
    <dbReference type="NCBI Taxonomy" id="1121098"/>
    <lineage>
        <taxon>Bacteria</taxon>
        <taxon>Pseudomonadati</taxon>
        <taxon>Bacteroidota</taxon>
        <taxon>Bacteroidia</taxon>
        <taxon>Bacteroidales</taxon>
        <taxon>Bacteroidaceae</taxon>
        <taxon>Phocaeicola</taxon>
    </lineage>
</organism>
<keyword evidence="2" id="KW-1185">Reference proteome</keyword>
<dbReference type="eggNOG" id="ENOG5030P62">
    <property type="taxonomic scope" value="Bacteria"/>
</dbReference>
<evidence type="ECO:0000313" key="1">
    <source>
        <dbReference type="EMBL" id="EOA56903.1"/>
    </source>
</evidence>
<dbReference type="Proteomes" id="UP000017831">
    <property type="component" value="Unassembled WGS sequence"/>
</dbReference>
<dbReference type="HOGENOM" id="CLU_077247_0_0_10"/>
<dbReference type="STRING" id="1121098.HMPREF1534_01095"/>
<evidence type="ECO:0000313" key="2">
    <source>
        <dbReference type="Proteomes" id="UP000017831"/>
    </source>
</evidence>
<reference evidence="1 2" key="1">
    <citation type="submission" date="2013-04" db="EMBL/GenBank/DDBJ databases">
        <title>The Genome Sequence of Bacteroides massiliensis DSM 17679.</title>
        <authorList>
            <consortium name="The Broad Institute Genomics Platform"/>
            <person name="Earl A."/>
            <person name="Ward D."/>
            <person name="Feldgarden M."/>
            <person name="Gevers D."/>
            <person name="Martens E."/>
            <person name="Fenner L."/>
            <person name="Roux V."/>
            <person name="Mallet M.N."/>
            <person name="Raoult D."/>
            <person name="Walker B."/>
            <person name="Young S."/>
            <person name="Zeng Q."/>
            <person name="Gargeya S."/>
            <person name="Fitzgerald M."/>
            <person name="Haas B."/>
            <person name="Abouelleil A."/>
            <person name="Allen A.W."/>
            <person name="Alvarado L."/>
            <person name="Arachchi H.M."/>
            <person name="Berlin A.M."/>
            <person name="Chapman S.B."/>
            <person name="Gainer-Dewar J."/>
            <person name="Goldberg J."/>
            <person name="Griggs A."/>
            <person name="Gujja S."/>
            <person name="Hansen M."/>
            <person name="Howarth C."/>
            <person name="Imamovic A."/>
            <person name="Ireland A."/>
            <person name="Larimer J."/>
            <person name="McCowan C."/>
            <person name="Murphy C."/>
            <person name="Pearson M."/>
            <person name="Poon T.W."/>
            <person name="Priest M."/>
            <person name="Roberts A."/>
            <person name="Saif S."/>
            <person name="Shea T."/>
            <person name="Sisk P."/>
            <person name="Sykes S."/>
            <person name="Wortman J."/>
            <person name="Nusbaum C."/>
            <person name="Birren B."/>
        </authorList>
    </citation>
    <scope>NUCLEOTIDE SEQUENCE [LARGE SCALE GENOMIC DNA]</scope>
    <source>
        <strain evidence="2">B84634 / Timone 84634 / DSM 17679 / JCM 13223</strain>
    </source>
</reference>
<dbReference type="GeneID" id="60062881"/>
<accession>U6RNX6</accession>
<dbReference type="AlphaFoldDB" id="U6RNX6"/>
<gene>
    <name evidence="1" type="ORF">HMPREF1534_01095</name>
</gene>
<proteinExistence type="predicted"/>
<comment type="caution">
    <text evidence="1">The sequence shown here is derived from an EMBL/GenBank/DDBJ whole genome shotgun (WGS) entry which is preliminary data.</text>
</comment>
<dbReference type="OrthoDB" id="72471at2"/>
<name>U6RNX6_9BACT</name>
<sequence>MKKIMFNDKYGLTQAVLDGRKTQTRRVIKCPREFKGEWVAGFNIHIRQSDKKVVGWPCMYDADEREFDGGEILPRYKVGEIVAVAQSYKNAGFRPDKVLYRSIPEIDGYVKETACCQKGWNNKMFVAPNLMPHQIRITNVRIQRLQDISDEDCLAEGVVKIVHSIPTKAPQYITGYYPSMSLKEAAGKLGWGRAYSTPQYAYADLIDKVSDEGTWESNPWVWVYEFELMK</sequence>
<evidence type="ECO:0008006" key="3">
    <source>
        <dbReference type="Google" id="ProtNLM"/>
    </source>
</evidence>
<dbReference type="EMBL" id="AQHY01000010">
    <property type="protein sequence ID" value="EOA56903.1"/>
    <property type="molecule type" value="Genomic_DNA"/>
</dbReference>
<dbReference type="PATRIC" id="fig|1121098.3.peg.1113"/>
<protein>
    <recommendedName>
        <fullName evidence="3">ASCH domain-containing protein</fullName>
    </recommendedName>
</protein>
<dbReference type="RefSeq" id="WP_005938171.1">
    <property type="nucleotide sequence ID" value="NZ_KB890327.1"/>
</dbReference>